<feature type="compositionally biased region" description="Polar residues" evidence="1">
    <location>
        <begin position="1334"/>
        <end position="1355"/>
    </location>
</feature>
<dbReference type="Gene3D" id="3.30.160.60">
    <property type="entry name" value="Classic Zinc Finger"/>
    <property type="match status" value="1"/>
</dbReference>
<feature type="compositionally biased region" description="Low complexity" evidence="1">
    <location>
        <begin position="1183"/>
        <end position="1197"/>
    </location>
</feature>
<evidence type="ECO:0000313" key="3">
    <source>
        <dbReference type="EMBL" id="KAK3311173.1"/>
    </source>
</evidence>
<dbReference type="PANTHER" id="PTHR42031:SF1">
    <property type="entry name" value="KEY LIME PATHOGENICITY PROTEIN"/>
    <property type="match status" value="1"/>
</dbReference>
<feature type="compositionally biased region" description="Basic and acidic residues" evidence="1">
    <location>
        <begin position="1287"/>
        <end position="1303"/>
    </location>
</feature>
<reference evidence="3" key="1">
    <citation type="journal article" date="2023" name="Mol. Phylogenet. Evol.">
        <title>Genome-scale phylogeny and comparative genomics of the fungal order Sordariales.</title>
        <authorList>
            <person name="Hensen N."/>
            <person name="Bonometti L."/>
            <person name="Westerberg I."/>
            <person name="Brannstrom I.O."/>
            <person name="Guillou S."/>
            <person name="Cros-Aarteil S."/>
            <person name="Calhoun S."/>
            <person name="Haridas S."/>
            <person name="Kuo A."/>
            <person name="Mondo S."/>
            <person name="Pangilinan J."/>
            <person name="Riley R."/>
            <person name="LaButti K."/>
            <person name="Andreopoulos B."/>
            <person name="Lipzen A."/>
            <person name="Chen C."/>
            <person name="Yan M."/>
            <person name="Daum C."/>
            <person name="Ng V."/>
            <person name="Clum A."/>
            <person name="Steindorff A."/>
            <person name="Ohm R.A."/>
            <person name="Martin F."/>
            <person name="Silar P."/>
            <person name="Natvig D.O."/>
            <person name="Lalanne C."/>
            <person name="Gautier V."/>
            <person name="Ament-Velasquez S.L."/>
            <person name="Kruys A."/>
            <person name="Hutchinson M.I."/>
            <person name="Powell A.J."/>
            <person name="Barry K."/>
            <person name="Miller A.N."/>
            <person name="Grigoriev I.V."/>
            <person name="Debuchy R."/>
            <person name="Gladieux P."/>
            <person name="Hiltunen Thoren M."/>
            <person name="Johannesson H."/>
        </authorList>
    </citation>
    <scope>NUCLEOTIDE SEQUENCE</scope>
    <source>
        <strain evidence="3">CBS 333.67</strain>
    </source>
</reference>
<accession>A0AAJ0H3I3</accession>
<feature type="domain" description="C2H2-type" evidence="2">
    <location>
        <begin position="1051"/>
        <end position="1078"/>
    </location>
</feature>
<proteinExistence type="predicted"/>
<evidence type="ECO:0000313" key="4">
    <source>
        <dbReference type="Proteomes" id="UP001273166"/>
    </source>
</evidence>
<dbReference type="InterPro" id="IPR036236">
    <property type="entry name" value="Znf_C2H2_sf"/>
</dbReference>
<protein>
    <recommendedName>
        <fullName evidence="2">C2H2-type domain-containing protein</fullName>
    </recommendedName>
</protein>
<feature type="domain" description="C2H2-type" evidence="2">
    <location>
        <begin position="1083"/>
        <end position="1113"/>
    </location>
</feature>
<dbReference type="GeneID" id="87883113"/>
<dbReference type="PANTHER" id="PTHR42031">
    <property type="entry name" value="KEY LIME PATHOGENICITY PROTEIN"/>
    <property type="match status" value="1"/>
</dbReference>
<feature type="region of interest" description="Disordered" evidence="1">
    <location>
        <begin position="1"/>
        <end position="57"/>
    </location>
</feature>
<feature type="region of interest" description="Disordered" evidence="1">
    <location>
        <begin position="942"/>
        <end position="975"/>
    </location>
</feature>
<name>A0AAJ0H3I3_9PEZI</name>
<feature type="domain" description="C2H2-type" evidence="2">
    <location>
        <begin position="864"/>
        <end position="889"/>
    </location>
</feature>
<gene>
    <name evidence="3" type="ORF">B0T15DRAFT_385537</name>
</gene>
<evidence type="ECO:0000259" key="2">
    <source>
        <dbReference type="SMART" id="SM00355"/>
    </source>
</evidence>
<feature type="region of interest" description="Disordered" evidence="1">
    <location>
        <begin position="1212"/>
        <end position="1231"/>
    </location>
</feature>
<organism evidence="3 4">
    <name type="scientific">Chaetomium strumarium</name>
    <dbReference type="NCBI Taxonomy" id="1170767"/>
    <lineage>
        <taxon>Eukaryota</taxon>
        <taxon>Fungi</taxon>
        <taxon>Dikarya</taxon>
        <taxon>Ascomycota</taxon>
        <taxon>Pezizomycotina</taxon>
        <taxon>Sordariomycetes</taxon>
        <taxon>Sordariomycetidae</taxon>
        <taxon>Sordariales</taxon>
        <taxon>Chaetomiaceae</taxon>
        <taxon>Chaetomium</taxon>
    </lineage>
</organism>
<dbReference type="SUPFAM" id="SSF57667">
    <property type="entry name" value="beta-beta-alpha zinc fingers"/>
    <property type="match status" value="1"/>
</dbReference>
<dbReference type="SMART" id="SM00355">
    <property type="entry name" value="ZnF_C2H2"/>
    <property type="match status" value="6"/>
</dbReference>
<evidence type="ECO:0000256" key="1">
    <source>
        <dbReference type="SAM" id="MobiDB-lite"/>
    </source>
</evidence>
<feature type="region of interest" description="Disordered" evidence="1">
    <location>
        <begin position="1169"/>
        <end position="1204"/>
    </location>
</feature>
<reference evidence="3" key="2">
    <citation type="submission" date="2023-06" db="EMBL/GenBank/DDBJ databases">
        <authorList>
            <consortium name="Lawrence Berkeley National Laboratory"/>
            <person name="Mondo S.J."/>
            <person name="Hensen N."/>
            <person name="Bonometti L."/>
            <person name="Westerberg I."/>
            <person name="Brannstrom I.O."/>
            <person name="Guillou S."/>
            <person name="Cros-Aarteil S."/>
            <person name="Calhoun S."/>
            <person name="Haridas S."/>
            <person name="Kuo A."/>
            <person name="Pangilinan J."/>
            <person name="Riley R."/>
            <person name="Labutti K."/>
            <person name="Andreopoulos B."/>
            <person name="Lipzen A."/>
            <person name="Chen C."/>
            <person name="Yanf M."/>
            <person name="Daum C."/>
            <person name="Ng V."/>
            <person name="Clum A."/>
            <person name="Steindorff A."/>
            <person name="Ohm R."/>
            <person name="Martin F."/>
            <person name="Silar P."/>
            <person name="Natvig D."/>
            <person name="Lalanne C."/>
            <person name="Gautier V."/>
            <person name="Ament-Velasquez S.L."/>
            <person name="Kruys A."/>
            <person name="Hutchinson M.I."/>
            <person name="Powell A.J."/>
            <person name="Barry K."/>
            <person name="Miller A.N."/>
            <person name="Grigoriev I.V."/>
            <person name="Debuchy R."/>
            <person name="Gladieux P."/>
            <person name="Thoren M.H."/>
            <person name="Johannesson H."/>
        </authorList>
    </citation>
    <scope>NUCLEOTIDE SEQUENCE</scope>
    <source>
        <strain evidence="3">CBS 333.67</strain>
    </source>
</reference>
<dbReference type="Proteomes" id="UP001273166">
    <property type="component" value="Unassembled WGS sequence"/>
</dbReference>
<feature type="compositionally biased region" description="Pro residues" evidence="1">
    <location>
        <begin position="31"/>
        <end position="50"/>
    </location>
</feature>
<dbReference type="InterPro" id="IPR013087">
    <property type="entry name" value="Znf_C2H2_type"/>
</dbReference>
<feature type="domain" description="C2H2-type" evidence="2">
    <location>
        <begin position="1024"/>
        <end position="1045"/>
    </location>
</feature>
<feature type="domain" description="C2H2-type" evidence="2">
    <location>
        <begin position="1139"/>
        <end position="1159"/>
    </location>
</feature>
<dbReference type="EMBL" id="JAUDZG010000001">
    <property type="protein sequence ID" value="KAK3311173.1"/>
    <property type="molecule type" value="Genomic_DNA"/>
</dbReference>
<dbReference type="InterPro" id="IPR057218">
    <property type="entry name" value="DUF7896"/>
</dbReference>
<comment type="caution">
    <text evidence="3">The sequence shown here is derived from an EMBL/GenBank/DDBJ whole genome shotgun (WGS) entry which is preliminary data.</text>
</comment>
<feature type="region of interest" description="Disordered" evidence="1">
    <location>
        <begin position="1248"/>
        <end position="1374"/>
    </location>
</feature>
<dbReference type="Pfam" id="PF25438">
    <property type="entry name" value="DUF7896"/>
    <property type="match status" value="1"/>
</dbReference>
<feature type="compositionally biased region" description="Pro residues" evidence="1">
    <location>
        <begin position="9"/>
        <end position="18"/>
    </location>
</feature>
<feature type="compositionally biased region" description="Polar residues" evidence="1">
    <location>
        <begin position="1258"/>
        <end position="1286"/>
    </location>
</feature>
<feature type="compositionally biased region" description="Basic and acidic residues" evidence="1">
    <location>
        <begin position="1220"/>
        <end position="1231"/>
    </location>
</feature>
<dbReference type="RefSeq" id="XP_062726953.1">
    <property type="nucleotide sequence ID" value="XM_062864284.1"/>
</dbReference>
<sequence>MAAENVAPPALPLPPPIPASSRADRGSVAAPPGPMLNPGGPGAPPVPALPPHQQVDAARDSTIRQLLDQQAEIQARLAALLPQQYGPNIKVELEMLRHKLRVLRAYADDHKLSGNIPLLSEIEEARVLQYQCECIETACLDQGINLQDPRFLETLKSHYHRDQAPEGYAAWLDRNLAQYDPVTRAFRLRDSLPLSFRSHHSYKCGDDRCMHYIYGYPHRDDRDQHASEHVIPRKRDSGLSVGGTSPVLFADHANRSHGADYLKTTTTSPLYLPRPAGALQLASVATGSQGKDSRDSLKSYSFAAEYPAGPRGSVDSEVDPLLPPLKRSRTGQSRLESIGELLRDNQDHSRCLRCRVLQKACDSNDPCGLCSDPASSADDEFWKAIGCHRGSLPSFADIMLPVLVRPKQGQTPLTSPLAVRRNMNEFLERSFVIAPEIAGMVMASLDFDDGFWWTEDLAKLPLHNPTQASFRKEAMERPPPILNVLAASWNMSDAMHSFWHLLRLSRELSADREFERSQYPVLYCAKLLLRETLFYDLQQPDPVIRCEPSSSISHVVFDDADSHGRFRLLYNCMVQFLQSFDGHMARPGPPDPKNWLAVFLSLCIFSAVKTILVDRVTYARSASPPQTGVAAMHAVYKALVSVFASYAPMSFDPHVMGVGHDDYKLLVEVGVFLGRSTWGQHDIKDFLMSLGTGEMDTGFYHGFIKQRSPTGQGSFVLPPISKPEEGRKPLPAMRPLITTWNPSVPSQTDRDIYLFRGEPERMLASPQTMDPGRRHTVAESPTFVRQAGKVLTSPVPTARMRAPYQRPPLRRVYCAKCNEYPEGFRGEHELRRHNDAKHATLVKRWVCRQPSDSPGSLQPEIPLSKCKACVNEKRYGAYYNAAAHLRRAHFNPHRGGKASGDWPPMTVLKEWMREVRQSHDTQDHDDGSSGEDEAHDYKAAHEYVSPPHRRSPTMDVPRLAPAPLAPPQAHGPPLIAPSLDRVHPADPRPVVKHPIQNPFVAPAMILKSDEQPYALASSSSSARTRCPHPDCGRVFKDLQAHMLTHMEERPEKCPIETCEYHIKGFARKYDKNRHALTHYKGTMVCPFCPGVGTPYEKAFNRADVFKRHLTAVHHVEQTPPNSKKLVLTAGAGRTGDGGAKCSICESQFATAQEFYEHLDDCVLNVIVPSTPKTTGSGTGSGRTGKSSASRTPTTASTEKGKELGMDLDALSSREAAQPRTEQRDVSVERCEAADAERIATQAQNFFEQQGQQEPMPSPQQDQQPAARQSESPHQPEPSLTSPSETFITHEHEQEPLSGRKSEPEPEPQAEIQVAVPNPPSAESMEMERCKSASVPLSQYSDQPLSSIEANDTTRQMLRPEVTLGSPAPDVMDTD</sequence>
<feature type="domain" description="C2H2-type" evidence="2">
    <location>
        <begin position="812"/>
        <end position="838"/>
    </location>
</feature>
<keyword evidence="4" id="KW-1185">Reference proteome</keyword>